<keyword evidence="7 9" id="KW-0472">Membrane</keyword>
<feature type="transmembrane region" description="Helical" evidence="9">
    <location>
        <begin position="160"/>
        <end position="188"/>
    </location>
</feature>
<dbReference type="GO" id="GO:0022857">
    <property type="term" value="F:transmembrane transporter activity"/>
    <property type="evidence" value="ECO:0007669"/>
    <property type="project" value="UniProtKB-UniRule"/>
</dbReference>
<feature type="transmembrane region" description="Helical" evidence="9">
    <location>
        <begin position="119"/>
        <end position="140"/>
    </location>
</feature>
<feature type="region of interest" description="Disordered" evidence="10">
    <location>
        <begin position="1"/>
        <end position="24"/>
    </location>
</feature>
<evidence type="ECO:0000256" key="7">
    <source>
        <dbReference type="ARBA" id="ARBA00023136"/>
    </source>
</evidence>
<organism evidence="12 13">
    <name type="scientific">Celeribacter halophilus</name>
    <dbReference type="NCBI Taxonomy" id="576117"/>
    <lineage>
        <taxon>Bacteria</taxon>
        <taxon>Pseudomonadati</taxon>
        <taxon>Pseudomonadota</taxon>
        <taxon>Alphaproteobacteria</taxon>
        <taxon>Rhodobacterales</taxon>
        <taxon>Roseobacteraceae</taxon>
        <taxon>Celeribacter</taxon>
    </lineage>
</organism>
<evidence type="ECO:0000256" key="4">
    <source>
        <dbReference type="ARBA" id="ARBA00022519"/>
    </source>
</evidence>
<keyword evidence="13" id="KW-1185">Reference proteome</keyword>
<keyword evidence="2 9" id="KW-0813">Transport</keyword>
<evidence type="ECO:0000256" key="1">
    <source>
        <dbReference type="ARBA" id="ARBA00004429"/>
    </source>
</evidence>
<dbReference type="Pfam" id="PF04290">
    <property type="entry name" value="DctQ"/>
    <property type="match status" value="1"/>
</dbReference>
<dbReference type="RefSeq" id="WP_231730453.1">
    <property type="nucleotide sequence ID" value="NZ_FORY01000014.1"/>
</dbReference>
<feature type="domain" description="Tripartite ATP-independent periplasmic transporters DctQ component" evidence="11">
    <location>
        <begin position="53"/>
        <end position="170"/>
    </location>
</feature>
<comment type="caution">
    <text evidence="9">Lacks conserved residue(s) required for the propagation of feature annotation.</text>
</comment>
<name>A0A1I3VAN5_9RHOB</name>
<accession>A0A1I3VAN5</accession>
<comment type="similarity">
    <text evidence="8 9">Belongs to the TRAP transporter small permease family.</text>
</comment>
<comment type="subcellular location">
    <subcellularLocation>
        <location evidence="1 9">Cell inner membrane</location>
        <topology evidence="1 9">Multi-pass membrane protein</topology>
    </subcellularLocation>
</comment>
<sequence length="207" mass="21576">MSHPADLRPETTQEAAGMSPPVTSSVEPVASLKALGRGGMVLAALGGLLLTAMMGLTVADVIGRYLFNAPIKGAAEMTEVLLCATIFLGLGAVSLSDDHVVVDLVTDRLPDAIQPYRKFAIGLFSAVVLFVVAWRVWIYAGQIGGYGGTTTNLGIPIAPLGYFCAICAFAGGIITAIVSGIMPVLALFGRRRTDRAQSTHDKSTPEG</sequence>
<dbReference type="InterPro" id="IPR055348">
    <property type="entry name" value="DctQ"/>
</dbReference>
<dbReference type="GeneID" id="98666265"/>
<dbReference type="InterPro" id="IPR007387">
    <property type="entry name" value="TRAP_DctQ"/>
</dbReference>
<evidence type="ECO:0000313" key="12">
    <source>
        <dbReference type="EMBL" id="SFJ92262.1"/>
    </source>
</evidence>
<dbReference type="PANTHER" id="PTHR35011">
    <property type="entry name" value="2,3-DIKETO-L-GULONATE TRAP TRANSPORTER SMALL PERMEASE PROTEIN YIAM"/>
    <property type="match status" value="1"/>
</dbReference>
<evidence type="ECO:0000256" key="9">
    <source>
        <dbReference type="RuleBase" id="RU369079"/>
    </source>
</evidence>
<evidence type="ECO:0000313" key="13">
    <source>
        <dbReference type="Proteomes" id="UP000183299"/>
    </source>
</evidence>
<comment type="function">
    <text evidence="9">Part of the tripartite ATP-independent periplasmic (TRAP) transport system.</text>
</comment>
<comment type="subunit">
    <text evidence="9">The complex comprises the extracytoplasmic solute receptor protein and the two transmembrane proteins.</text>
</comment>
<dbReference type="Proteomes" id="UP000183299">
    <property type="component" value="Unassembled WGS sequence"/>
</dbReference>
<evidence type="ECO:0000256" key="5">
    <source>
        <dbReference type="ARBA" id="ARBA00022692"/>
    </source>
</evidence>
<evidence type="ECO:0000256" key="10">
    <source>
        <dbReference type="SAM" id="MobiDB-lite"/>
    </source>
</evidence>
<evidence type="ECO:0000256" key="8">
    <source>
        <dbReference type="ARBA" id="ARBA00038436"/>
    </source>
</evidence>
<dbReference type="GO" id="GO:0015740">
    <property type="term" value="P:C4-dicarboxylate transport"/>
    <property type="evidence" value="ECO:0007669"/>
    <property type="project" value="TreeGrafter"/>
</dbReference>
<evidence type="ECO:0000259" key="11">
    <source>
        <dbReference type="Pfam" id="PF04290"/>
    </source>
</evidence>
<evidence type="ECO:0000256" key="2">
    <source>
        <dbReference type="ARBA" id="ARBA00022448"/>
    </source>
</evidence>
<keyword evidence="6 9" id="KW-1133">Transmembrane helix</keyword>
<keyword evidence="4 9" id="KW-0997">Cell inner membrane</keyword>
<keyword evidence="5 9" id="KW-0812">Transmembrane</keyword>
<proteinExistence type="inferred from homology"/>
<protein>
    <recommendedName>
        <fullName evidence="9">TRAP transporter small permease protein</fullName>
    </recommendedName>
</protein>
<dbReference type="AlphaFoldDB" id="A0A1I3VAN5"/>
<gene>
    <name evidence="12" type="ORF">SAMN04488138_11449</name>
</gene>
<evidence type="ECO:0000256" key="3">
    <source>
        <dbReference type="ARBA" id="ARBA00022475"/>
    </source>
</evidence>
<dbReference type="STRING" id="576117.SAMN04488138_11449"/>
<feature type="compositionally biased region" description="Basic and acidic residues" evidence="10">
    <location>
        <begin position="1"/>
        <end position="11"/>
    </location>
</feature>
<feature type="transmembrane region" description="Helical" evidence="9">
    <location>
        <begin position="40"/>
        <end position="62"/>
    </location>
</feature>
<dbReference type="EMBL" id="FORY01000014">
    <property type="protein sequence ID" value="SFJ92262.1"/>
    <property type="molecule type" value="Genomic_DNA"/>
</dbReference>
<dbReference type="PANTHER" id="PTHR35011:SF10">
    <property type="entry name" value="TRAP TRANSPORTER SMALL PERMEASE PROTEIN"/>
    <property type="match status" value="1"/>
</dbReference>
<dbReference type="GO" id="GO:0005886">
    <property type="term" value="C:plasma membrane"/>
    <property type="evidence" value="ECO:0007669"/>
    <property type="project" value="UniProtKB-SubCell"/>
</dbReference>
<reference evidence="12 13" key="1">
    <citation type="submission" date="2016-10" db="EMBL/GenBank/DDBJ databases">
        <authorList>
            <person name="de Groot N.N."/>
        </authorList>
    </citation>
    <scope>NUCLEOTIDE SEQUENCE [LARGE SCALE GENOMIC DNA]</scope>
    <source>
        <strain evidence="12 13">CGMCC 1.8891</strain>
    </source>
</reference>
<keyword evidence="3" id="KW-1003">Cell membrane</keyword>
<evidence type="ECO:0000256" key="6">
    <source>
        <dbReference type="ARBA" id="ARBA00022989"/>
    </source>
</evidence>